<evidence type="ECO:0000313" key="4">
    <source>
        <dbReference type="Proteomes" id="UP000094379"/>
    </source>
</evidence>
<evidence type="ECO:0000313" key="3">
    <source>
        <dbReference type="EMBL" id="ODN65581.1"/>
    </source>
</evidence>
<dbReference type="PANTHER" id="PTHR30203">
    <property type="entry name" value="OUTER MEMBRANE CATION EFFLUX PROTEIN"/>
    <property type="match status" value="1"/>
</dbReference>
<sequence length="460" mass="50641">MRNTHKLTTIAVLVMSLSACAVGPEYQAPAKVADINVSSPYQQAELTQNWWQAFDDESLNRLIQRALNENRTLAQARANVDRAYAVFQDADNDILPKGTLDAGYQASENAVLQPTNDSVIIRGYSTGANLSWDLDLFGKLRRATEASEAQAHQADILWHDAQVQLISQVATSYGEYRGAQLRLVVAEQNLQNLQQSRAIVMARLEAGMASELELAQIDVQMHQVNAAIPAYRVALLTADATLSALLAQRPGQLELDDMPRLPQLKKPVAVVEGENYLRYRADVASSERLLAARTAEIGVATADLYPNVSISGFLGFLSGPGLSLGSDTKSWAVSPSLSWQAADLGSVKARIRQAEASSQMALAEFEQQVFNAINEMQLALNSYNLSREQQLSTELQWQASNKAVAISRERYNAGTGEFLDLLDSERELLRSRDQLAQLQQQSFIRLVEIYRSFGGGIQLI</sequence>
<keyword evidence="2" id="KW-0812">Transmembrane</keyword>
<dbReference type="InterPro" id="IPR010131">
    <property type="entry name" value="MdtP/NodT-like"/>
</dbReference>
<comment type="similarity">
    <text evidence="1 2">Belongs to the outer membrane factor (OMF) (TC 1.B.17) family.</text>
</comment>
<dbReference type="PANTHER" id="PTHR30203:SF25">
    <property type="entry name" value="OUTER MEMBRANE PROTEIN-RELATED"/>
    <property type="match status" value="1"/>
</dbReference>
<evidence type="ECO:0000256" key="2">
    <source>
        <dbReference type="RuleBase" id="RU362097"/>
    </source>
</evidence>
<dbReference type="PROSITE" id="PS51257">
    <property type="entry name" value="PROKAR_LIPOPROTEIN"/>
    <property type="match status" value="1"/>
</dbReference>
<dbReference type="PATRIC" id="fig|291169.3.peg.2670"/>
<feature type="chain" id="PRO_5009027185" evidence="2">
    <location>
        <begin position="22"/>
        <end position="460"/>
    </location>
</feature>
<dbReference type="RefSeq" id="WP_069297005.1">
    <property type="nucleotide sequence ID" value="NZ_MCRI01000052.1"/>
</dbReference>
<dbReference type="Pfam" id="PF02321">
    <property type="entry name" value="OEP"/>
    <property type="match status" value="2"/>
</dbReference>
<dbReference type="EMBL" id="MCRI01000052">
    <property type="protein sequence ID" value="ODN65581.1"/>
    <property type="molecule type" value="Genomic_DNA"/>
</dbReference>
<dbReference type="STRING" id="291169.A9E74_02647"/>
<proteinExistence type="inferred from homology"/>
<keyword evidence="4" id="KW-1185">Reference proteome</keyword>
<comment type="subcellular location">
    <subcellularLocation>
        <location evidence="2">Cell outer membrane</location>
        <topology evidence="2">Lipid-anchor</topology>
    </subcellularLocation>
</comment>
<dbReference type="AlphaFoldDB" id="A0A1E3GQA2"/>
<dbReference type="GO" id="GO:0009279">
    <property type="term" value="C:cell outer membrane"/>
    <property type="evidence" value="ECO:0007669"/>
    <property type="project" value="UniProtKB-SubCell"/>
</dbReference>
<dbReference type="NCBIfam" id="TIGR01845">
    <property type="entry name" value="outer_NodT"/>
    <property type="match status" value="1"/>
</dbReference>
<keyword evidence="2" id="KW-0472">Membrane</keyword>
<dbReference type="SUPFAM" id="SSF56954">
    <property type="entry name" value="Outer membrane efflux proteins (OEP)"/>
    <property type="match status" value="1"/>
</dbReference>
<dbReference type="Gene3D" id="1.20.1600.10">
    <property type="entry name" value="Outer membrane efflux proteins (OEP)"/>
    <property type="match status" value="1"/>
</dbReference>
<dbReference type="InterPro" id="IPR003423">
    <property type="entry name" value="OMP_efflux"/>
</dbReference>
<organism evidence="3 4">
    <name type="scientific">Methylophaga muralis</name>
    <dbReference type="NCBI Taxonomy" id="291169"/>
    <lineage>
        <taxon>Bacteria</taxon>
        <taxon>Pseudomonadati</taxon>
        <taxon>Pseudomonadota</taxon>
        <taxon>Gammaproteobacteria</taxon>
        <taxon>Thiotrichales</taxon>
        <taxon>Piscirickettsiaceae</taxon>
        <taxon>Methylophaga</taxon>
    </lineage>
</organism>
<keyword evidence="2" id="KW-0449">Lipoprotein</keyword>
<reference evidence="3 4" key="1">
    <citation type="submission" date="2016-07" db="EMBL/GenBank/DDBJ databases">
        <title>Draft Genome Sequence of Methylophaga muralis Bur 1.</title>
        <authorList>
            <person name="Vasilenko O.V."/>
            <person name="Doronina N.V."/>
            <person name="Shmareva M.N."/>
            <person name="Tarlachkov S.V."/>
            <person name="Mustakhimov I."/>
            <person name="Trotsenko Y.A."/>
        </authorList>
    </citation>
    <scope>NUCLEOTIDE SEQUENCE [LARGE SCALE GENOMIC DNA]</scope>
    <source>
        <strain evidence="3 4">Bur 1</strain>
    </source>
</reference>
<keyword evidence="2" id="KW-0564">Palmitate</keyword>
<accession>A0A1E3GQA2</accession>
<dbReference type="Proteomes" id="UP000094379">
    <property type="component" value="Unassembled WGS sequence"/>
</dbReference>
<evidence type="ECO:0000256" key="1">
    <source>
        <dbReference type="ARBA" id="ARBA00007613"/>
    </source>
</evidence>
<gene>
    <name evidence="3" type="primary">cusC_2</name>
    <name evidence="3" type="ORF">A9E74_02647</name>
</gene>
<dbReference type="Gene3D" id="2.20.200.10">
    <property type="entry name" value="Outer membrane efflux proteins (OEP)"/>
    <property type="match status" value="1"/>
</dbReference>
<comment type="caution">
    <text evidence="3">The sequence shown here is derived from an EMBL/GenBank/DDBJ whole genome shotgun (WGS) entry which is preliminary data.</text>
</comment>
<protein>
    <submittedName>
        <fullName evidence="3">Cation efflux system protein CusC</fullName>
    </submittedName>
</protein>
<keyword evidence="2" id="KW-0732">Signal</keyword>
<dbReference type="GO" id="GO:0015562">
    <property type="term" value="F:efflux transmembrane transporter activity"/>
    <property type="evidence" value="ECO:0007669"/>
    <property type="project" value="InterPro"/>
</dbReference>
<feature type="signal peptide" evidence="2">
    <location>
        <begin position="1"/>
        <end position="21"/>
    </location>
</feature>
<name>A0A1E3GQA2_9GAMM</name>
<keyword evidence="2" id="KW-1134">Transmembrane beta strand</keyword>